<keyword evidence="3" id="KW-1185">Reference proteome</keyword>
<name>A0A2A9CU67_9ACTN</name>
<keyword evidence="1" id="KW-0472">Membrane</keyword>
<gene>
    <name evidence="2" type="ORF">ATK74_1732</name>
</gene>
<evidence type="ECO:0000313" key="3">
    <source>
        <dbReference type="Proteomes" id="UP000226079"/>
    </source>
</evidence>
<evidence type="ECO:0000256" key="1">
    <source>
        <dbReference type="SAM" id="Phobius"/>
    </source>
</evidence>
<keyword evidence="1" id="KW-0812">Transmembrane</keyword>
<dbReference type="RefSeq" id="WP_098460628.1">
    <property type="nucleotide sequence ID" value="NZ_PDJC01000001.1"/>
</dbReference>
<evidence type="ECO:0000313" key="2">
    <source>
        <dbReference type="EMBL" id="PFG17170.1"/>
    </source>
</evidence>
<feature type="transmembrane region" description="Helical" evidence="1">
    <location>
        <begin position="296"/>
        <end position="314"/>
    </location>
</feature>
<proteinExistence type="predicted"/>
<keyword evidence="1" id="KW-1133">Transmembrane helix</keyword>
<organism evidence="2 3">
    <name type="scientific">Propionicimonas paludicola</name>
    <dbReference type="NCBI Taxonomy" id="185243"/>
    <lineage>
        <taxon>Bacteria</taxon>
        <taxon>Bacillati</taxon>
        <taxon>Actinomycetota</taxon>
        <taxon>Actinomycetes</taxon>
        <taxon>Propionibacteriales</taxon>
        <taxon>Nocardioidaceae</taxon>
        <taxon>Propionicimonas</taxon>
    </lineage>
</organism>
<reference evidence="2 3" key="1">
    <citation type="submission" date="2017-10" db="EMBL/GenBank/DDBJ databases">
        <title>Sequencing the genomes of 1000 actinobacteria strains.</title>
        <authorList>
            <person name="Klenk H.-P."/>
        </authorList>
    </citation>
    <scope>NUCLEOTIDE SEQUENCE [LARGE SCALE GENOMIC DNA]</scope>
    <source>
        <strain evidence="2 3">DSM 15597</strain>
    </source>
</reference>
<feature type="transmembrane region" description="Helical" evidence="1">
    <location>
        <begin position="10"/>
        <end position="29"/>
    </location>
</feature>
<sequence length="391" mass="42622">MTDRNAGVRLLVRAGFAWAILALALWRSIDAYRVVVAQVSGLYQSADWLINYGGGFVRRGLFGQLWLILTPKGPGSLWWLFWFQVGCYALILAFALTYLHRCRYSWSSIALICGPAALPFVGWDIEGGFRKEILIFVVLIVLAWTNLATRLPSWLRGTLIGLALALWGLAAFSWEATVLVVPAAGFLLLAGEPGRDRLRLWRRISAGLFVAVGVAGLVASTWVPVASGTTGQICRAIGGHGVRSSMFCKGAISALGWSSQEGLELVRTSLPMQVGYLPLLILAVLPIAVSPWLRHNWAWALASLLGVAALFVVGVDYGRWAHILVMSLAICIAASGPEAVESKLWNPISAVLFVSTWGLRHYQPPEAAPEDWPFLGALRVVMEHLSGLLPR</sequence>
<protein>
    <recommendedName>
        <fullName evidence="4">DUF2029 domain-containing protein</fullName>
    </recommendedName>
</protein>
<feature type="transmembrane region" description="Helical" evidence="1">
    <location>
        <begin position="133"/>
        <end position="152"/>
    </location>
</feature>
<comment type="caution">
    <text evidence="2">The sequence shown here is derived from an EMBL/GenBank/DDBJ whole genome shotgun (WGS) entry which is preliminary data.</text>
</comment>
<dbReference type="AlphaFoldDB" id="A0A2A9CU67"/>
<dbReference type="Proteomes" id="UP000226079">
    <property type="component" value="Unassembled WGS sequence"/>
</dbReference>
<feature type="transmembrane region" description="Helical" evidence="1">
    <location>
        <begin position="104"/>
        <end position="121"/>
    </location>
</feature>
<feature type="transmembrane region" description="Helical" evidence="1">
    <location>
        <begin position="76"/>
        <end position="98"/>
    </location>
</feature>
<accession>A0A2A9CU67</accession>
<feature type="transmembrane region" description="Helical" evidence="1">
    <location>
        <begin position="164"/>
        <end position="188"/>
    </location>
</feature>
<feature type="transmembrane region" description="Helical" evidence="1">
    <location>
        <begin position="270"/>
        <end position="289"/>
    </location>
</feature>
<evidence type="ECO:0008006" key="4">
    <source>
        <dbReference type="Google" id="ProtNLM"/>
    </source>
</evidence>
<feature type="transmembrane region" description="Helical" evidence="1">
    <location>
        <begin position="200"/>
        <end position="223"/>
    </location>
</feature>
<dbReference type="OrthoDB" id="7873674at2"/>
<dbReference type="EMBL" id="PDJC01000001">
    <property type="protein sequence ID" value="PFG17170.1"/>
    <property type="molecule type" value="Genomic_DNA"/>
</dbReference>